<organism evidence="2 3">
    <name type="scientific">Variovorax robiniae</name>
    <dbReference type="NCBI Taxonomy" id="1836199"/>
    <lineage>
        <taxon>Bacteria</taxon>
        <taxon>Pseudomonadati</taxon>
        <taxon>Pseudomonadota</taxon>
        <taxon>Betaproteobacteria</taxon>
        <taxon>Burkholderiales</taxon>
        <taxon>Comamonadaceae</taxon>
        <taxon>Variovorax</taxon>
    </lineage>
</organism>
<dbReference type="EMBL" id="JBBKZS010000008">
    <property type="protein sequence ID" value="MEJ8856896.1"/>
    <property type="molecule type" value="Genomic_DNA"/>
</dbReference>
<keyword evidence="3" id="KW-1185">Reference proteome</keyword>
<dbReference type="PANTHER" id="PTHR36698:SF3">
    <property type="entry name" value="ABC-TYPE TRANSPORT AUXILIARY LIPOPROTEIN COMPONENT DOMAIN-CONTAINING PROTEIN"/>
    <property type="match status" value="1"/>
</dbReference>
<evidence type="ECO:0000259" key="1">
    <source>
        <dbReference type="Pfam" id="PF02470"/>
    </source>
</evidence>
<dbReference type="RefSeq" id="WP_340336966.1">
    <property type="nucleotide sequence ID" value="NZ_JBBKZS010000008.1"/>
</dbReference>
<gene>
    <name evidence="2" type="ORF">WKW79_20140</name>
</gene>
<accession>A0ABU8XBB8</accession>
<evidence type="ECO:0000313" key="3">
    <source>
        <dbReference type="Proteomes" id="UP001367030"/>
    </source>
</evidence>
<dbReference type="Pfam" id="PF02470">
    <property type="entry name" value="MlaD"/>
    <property type="match status" value="1"/>
</dbReference>
<sequence length="328" mass="34973">MKRNALLIGGFVIVALLIAVASILWLSGNDLFSEQRKARVYYQGNVSGLSVGAPVTFRGVTVGQVTDIGIQMDAGSLKTTIPVSLKLQTSLLHLSGDTAGRKLDVRELVQRGLRARLASQSIVTGQKAIDLDLLPDTPATLLGGPGVPEIPATPERFGALIDQVAGLPLRDSVTDIREAVQELRTTLVSVQHTIDTAQSVLGASSKELQLTAMESRKTLAAATEAIRLVQRHSSATLQSMTRLADVSRETVSASQPELQRALVGTRQAAESAKLAMDRMADIAAPEAPLRADLEATVADLSRAARSFRSLSEMLEDKPNAIVFGKVHE</sequence>
<reference evidence="2 3" key="1">
    <citation type="submission" date="2024-03" db="EMBL/GenBank/DDBJ databases">
        <title>Novel species of the genus Variovorax.</title>
        <authorList>
            <person name="Liu Q."/>
            <person name="Xin Y.-H."/>
        </authorList>
    </citation>
    <scope>NUCLEOTIDE SEQUENCE [LARGE SCALE GENOMIC DNA]</scope>
    <source>
        <strain evidence="2 3">KACC 18901</strain>
    </source>
</reference>
<proteinExistence type="predicted"/>
<comment type="caution">
    <text evidence="2">The sequence shown here is derived from an EMBL/GenBank/DDBJ whole genome shotgun (WGS) entry which is preliminary data.</text>
</comment>
<dbReference type="InterPro" id="IPR003399">
    <property type="entry name" value="Mce/MlaD"/>
</dbReference>
<dbReference type="Proteomes" id="UP001367030">
    <property type="component" value="Unassembled WGS sequence"/>
</dbReference>
<evidence type="ECO:0000313" key="2">
    <source>
        <dbReference type="EMBL" id="MEJ8856896.1"/>
    </source>
</evidence>
<feature type="domain" description="Mce/MlaD" evidence="1">
    <location>
        <begin position="43"/>
        <end position="132"/>
    </location>
</feature>
<dbReference type="PANTHER" id="PTHR36698">
    <property type="entry name" value="BLL5892 PROTEIN"/>
    <property type="match status" value="1"/>
</dbReference>
<name>A0ABU8XBB8_9BURK</name>
<protein>
    <submittedName>
        <fullName evidence="2">MlaD family protein</fullName>
    </submittedName>
</protein>